<feature type="compositionally biased region" description="Polar residues" evidence="5">
    <location>
        <begin position="139"/>
        <end position="149"/>
    </location>
</feature>
<evidence type="ECO:0000256" key="2">
    <source>
        <dbReference type="ARBA" id="ARBA00022771"/>
    </source>
</evidence>
<feature type="compositionally biased region" description="Basic and acidic residues" evidence="5">
    <location>
        <begin position="162"/>
        <end position="189"/>
    </location>
</feature>
<evidence type="ECO:0000313" key="8">
    <source>
        <dbReference type="EnsemblMetazoa" id="G1486.1:cds"/>
    </source>
</evidence>
<organism evidence="8 9">
    <name type="scientific">Magallana gigas</name>
    <name type="common">Pacific oyster</name>
    <name type="synonym">Crassostrea gigas</name>
    <dbReference type="NCBI Taxonomy" id="29159"/>
    <lineage>
        <taxon>Eukaryota</taxon>
        <taxon>Metazoa</taxon>
        <taxon>Spiralia</taxon>
        <taxon>Lophotrochozoa</taxon>
        <taxon>Mollusca</taxon>
        <taxon>Bivalvia</taxon>
        <taxon>Autobranchia</taxon>
        <taxon>Pteriomorphia</taxon>
        <taxon>Ostreida</taxon>
        <taxon>Ostreoidea</taxon>
        <taxon>Ostreidae</taxon>
        <taxon>Magallana</taxon>
    </lineage>
</organism>
<reference evidence="8" key="1">
    <citation type="submission" date="2022-08" db="UniProtKB">
        <authorList>
            <consortium name="EnsemblMetazoa"/>
        </authorList>
    </citation>
    <scope>IDENTIFICATION</scope>
    <source>
        <strain evidence="8">05x7-T-G4-1.051#20</strain>
    </source>
</reference>
<dbReference type="InterPro" id="IPR000058">
    <property type="entry name" value="Znf_AN1"/>
</dbReference>
<dbReference type="Gene3D" id="3.10.20.90">
    <property type="entry name" value="Phosphatidylinositol 3-kinase Catalytic Subunit, Chain A, domain 1"/>
    <property type="match status" value="1"/>
</dbReference>
<keyword evidence="9" id="KW-1185">Reference proteome</keyword>
<dbReference type="InterPro" id="IPR019956">
    <property type="entry name" value="Ubiquitin_dom"/>
</dbReference>
<keyword evidence="3" id="KW-0862">Zinc</keyword>
<dbReference type="InterPro" id="IPR053061">
    <property type="entry name" value="AN1-type_zinc_finger"/>
</dbReference>
<evidence type="ECO:0000259" key="7">
    <source>
        <dbReference type="PROSITE" id="PS51039"/>
    </source>
</evidence>
<evidence type="ECO:0000313" key="9">
    <source>
        <dbReference type="Proteomes" id="UP000005408"/>
    </source>
</evidence>
<feature type="region of interest" description="Disordered" evidence="5">
    <location>
        <begin position="138"/>
        <end position="248"/>
    </location>
</feature>
<evidence type="ECO:0000256" key="5">
    <source>
        <dbReference type="SAM" id="MobiDB-lite"/>
    </source>
</evidence>
<accession>A0A8W8ILJ6</accession>
<dbReference type="SUPFAM" id="SSF54236">
    <property type="entry name" value="Ubiquitin-like"/>
    <property type="match status" value="1"/>
</dbReference>
<dbReference type="Pfam" id="PF00240">
    <property type="entry name" value="ubiquitin"/>
    <property type="match status" value="1"/>
</dbReference>
<dbReference type="OMA" id="ECRCGHN"/>
<dbReference type="GO" id="GO:0008270">
    <property type="term" value="F:zinc ion binding"/>
    <property type="evidence" value="ECO:0007669"/>
    <property type="project" value="UniProtKB-KW"/>
</dbReference>
<dbReference type="PROSITE" id="PS50053">
    <property type="entry name" value="UBIQUITIN_2"/>
    <property type="match status" value="1"/>
</dbReference>
<dbReference type="Proteomes" id="UP000005408">
    <property type="component" value="Unassembled WGS sequence"/>
</dbReference>
<evidence type="ECO:0008006" key="10">
    <source>
        <dbReference type="Google" id="ProtNLM"/>
    </source>
</evidence>
<evidence type="ECO:0000256" key="1">
    <source>
        <dbReference type="ARBA" id="ARBA00022723"/>
    </source>
</evidence>
<proteinExistence type="predicted"/>
<dbReference type="SUPFAM" id="SSF118310">
    <property type="entry name" value="AN1-like Zinc finger"/>
    <property type="match status" value="1"/>
</dbReference>
<dbReference type="InterPro" id="IPR000626">
    <property type="entry name" value="Ubiquitin-like_dom"/>
</dbReference>
<dbReference type="Pfam" id="PF01428">
    <property type="entry name" value="zf-AN1"/>
    <property type="match status" value="1"/>
</dbReference>
<dbReference type="CDD" id="cd01802">
    <property type="entry name" value="Ubl_ZFAND4"/>
    <property type="match status" value="1"/>
</dbReference>
<dbReference type="PRINTS" id="PR00348">
    <property type="entry name" value="UBIQUITIN"/>
</dbReference>
<dbReference type="InterPro" id="IPR035896">
    <property type="entry name" value="AN1-like_Znf"/>
</dbReference>
<dbReference type="Gene3D" id="4.10.1110.10">
    <property type="entry name" value="AN1-like Zinc finger"/>
    <property type="match status" value="1"/>
</dbReference>
<dbReference type="EnsemblMetazoa" id="G1486.1">
    <property type="protein sequence ID" value="G1486.1:cds"/>
    <property type="gene ID" value="G1486"/>
</dbReference>
<evidence type="ECO:0000256" key="4">
    <source>
        <dbReference type="PROSITE-ProRule" id="PRU00449"/>
    </source>
</evidence>
<dbReference type="SMART" id="SM00213">
    <property type="entry name" value="UBQ"/>
    <property type="match status" value="1"/>
</dbReference>
<dbReference type="PANTHER" id="PTHR46728">
    <property type="entry name" value="AN1-TYPE ZINC FINGER PROTEIN 4"/>
    <property type="match status" value="1"/>
</dbReference>
<dbReference type="SMART" id="SM00154">
    <property type="entry name" value="ZnF_AN1"/>
    <property type="match status" value="1"/>
</dbReference>
<keyword evidence="2 4" id="KW-0863">Zinc-finger</keyword>
<feature type="domain" description="AN1-type" evidence="7">
    <location>
        <begin position="558"/>
        <end position="605"/>
    </location>
</feature>
<dbReference type="PANTHER" id="PTHR46728:SF1">
    <property type="entry name" value="AN1-TYPE ZINC FINGER PROTEIN 4"/>
    <property type="match status" value="1"/>
</dbReference>
<sequence>MELYIETLTGTFFELRVSPFETIMSVKAKIQRLEGIPIGQQHLIWQSIELEDDYCLHDYSIHDGATLKLVLAMRGGPINTRRIPMEDPTLREMAEYVEANRDEIWEKIPGNRQVTLLVFREGDQLNFFRVVDRGDGTLTPLSESLSGASMYNFDDQEEEEEAPPKEKLEENEQLKEKMKQLRGKMEKLTLTKKPKKKVPRPPSSEHSSCSRGARRRQIPGSGRTLTHNLNRNLCLPPVGHHSSYSPEEQPAAIEISNKDEMISGGVMGQNMAASLNHNLGSGLLNYNELETTSDHNTSHSAKSARSRSRQMMVENTELSASRLGILSSVKEDSAIVHESELAAEWREGMKMTKGEDSENVKTDLLGSNTCTPSSKLRDLHRLSSLQDTVTKKKDVTLENYKDTLQPPSTSKSKQKMKGDLTIENLKEVLGRPPTTSKDVTLESLQESLGRPTTSSRFKGLDRRKEFTLESLSTSEARAMSGLLRQASLEKIGSSRIGNFAPSGSKSRLGNYALGNTSQEGRIISPEERLLSAHLQRVNSRDGRMLSPSHRLPPVKSKKKATKRCFVCGKKTGLATSYMCRCGNNFCASHRYAESHDCTFDYKTEGRKLLEQSNPVVSAPKLPKI</sequence>
<dbReference type="AlphaFoldDB" id="A0A8W8ILJ6"/>
<dbReference type="PROSITE" id="PS51039">
    <property type="entry name" value="ZF_AN1"/>
    <property type="match status" value="1"/>
</dbReference>
<feature type="compositionally biased region" description="Basic residues" evidence="5">
    <location>
        <begin position="190"/>
        <end position="199"/>
    </location>
</feature>
<dbReference type="OrthoDB" id="756206at2759"/>
<evidence type="ECO:0000256" key="3">
    <source>
        <dbReference type="ARBA" id="ARBA00022833"/>
    </source>
</evidence>
<keyword evidence="1" id="KW-0479">Metal-binding</keyword>
<dbReference type="InterPro" id="IPR029071">
    <property type="entry name" value="Ubiquitin-like_domsf"/>
</dbReference>
<protein>
    <recommendedName>
        <fullName evidence="10">AN1-type zinc finger and ubiquitin domain-containing protein 1</fullName>
    </recommendedName>
</protein>
<name>A0A8W8ILJ6_MAGGI</name>
<feature type="domain" description="Ubiquitin-like" evidence="6">
    <location>
        <begin position="1"/>
        <end position="76"/>
    </location>
</feature>
<evidence type="ECO:0000259" key="6">
    <source>
        <dbReference type="PROSITE" id="PS50053"/>
    </source>
</evidence>